<feature type="compositionally biased region" description="Basic and acidic residues" evidence="1">
    <location>
        <begin position="172"/>
        <end position="188"/>
    </location>
</feature>
<feature type="region of interest" description="Disordered" evidence="1">
    <location>
        <begin position="145"/>
        <end position="188"/>
    </location>
</feature>
<dbReference type="EMBL" id="JWIN03000032">
    <property type="protein sequence ID" value="KAB1255509.1"/>
    <property type="molecule type" value="Genomic_DNA"/>
</dbReference>
<feature type="region of interest" description="Disordered" evidence="1">
    <location>
        <begin position="1"/>
        <end position="93"/>
    </location>
</feature>
<feature type="compositionally biased region" description="Polar residues" evidence="1">
    <location>
        <begin position="40"/>
        <end position="54"/>
    </location>
</feature>
<feature type="compositionally biased region" description="Basic and acidic residues" evidence="1">
    <location>
        <begin position="79"/>
        <end position="88"/>
    </location>
</feature>
<feature type="region of interest" description="Disordered" evidence="1">
    <location>
        <begin position="104"/>
        <end position="123"/>
    </location>
</feature>
<dbReference type="AlphaFoldDB" id="A0A5N4C9A6"/>
<feature type="compositionally biased region" description="Basic and acidic residues" evidence="1">
    <location>
        <begin position="145"/>
        <end position="161"/>
    </location>
</feature>
<protein>
    <submittedName>
        <fullName evidence="2">Uncharacterized protein</fullName>
    </submittedName>
</protein>
<reference evidence="2 3" key="1">
    <citation type="journal article" date="2019" name="Mol. Ecol. Resour.">
        <title>Improving Illumina assemblies with Hi-C and long reads: an example with the North African dromedary.</title>
        <authorList>
            <person name="Elbers J.P."/>
            <person name="Rogers M.F."/>
            <person name="Perelman P.L."/>
            <person name="Proskuryakova A.A."/>
            <person name="Serdyukova N.A."/>
            <person name="Johnson W.E."/>
            <person name="Horin P."/>
            <person name="Corander J."/>
            <person name="Murphy D."/>
            <person name="Burger P.A."/>
        </authorList>
    </citation>
    <scope>NUCLEOTIDE SEQUENCE [LARGE SCALE GENOMIC DNA]</scope>
    <source>
        <strain evidence="2">Drom800</strain>
        <tissue evidence="2">Blood</tissue>
    </source>
</reference>
<gene>
    <name evidence="2" type="ORF">Cadr_000028088</name>
</gene>
<feature type="compositionally biased region" description="Basic and acidic residues" evidence="1">
    <location>
        <begin position="28"/>
        <end position="37"/>
    </location>
</feature>
<sequence length="232" mass="25342">MGVPAREAWAEGKCTAPPTPVHCPQHSGGREGGREGGRASQLSPGSQHLITQNLPPGARQKTTGDLHLGDGTKAQLHQRSSERPRWDIHTGGPAWSLENEAELHTGTGSRHQTTTPHQNHGPGRMTACAHGLWRMLPVRQPWLRTEKLPEDNGARVTEGPRHSGPHLPVSARDQRDSRQHGVRSPHEPLEFTWRDACLPRTPDSTAPTRAAAHFGRARALSAQIKHPTQGSR</sequence>
<proteinExistence type="predicted"/>
<organism evidence="2 3">
    <name type="scientific">Camelus dromedarius</name>
    <name type="common">Dromedary</name>
    <name type="synonym">Arabian camel</name>
    <dbReference type="NCBI Taxonomy" id="9838"/>
    <lineage>
        <taxon>Eukaryota</taxon>
        <taxon>Metazoa</taxon>
        <taxon>Chordata</taxon>
        <taxon>Craniata</taxon>
        <taxon>Vertebrata</taxon>
        <taxon>Euteleostomi</taxon>
        <taxon>Mammalia</taxon>
        <taxon>Eutheria</taxon>
        <taxon>Laurasiatheria</taxon>
        <taxon>Artiodactyla</taxon>
        <taxon>Tylopoda</taxon>
        <taxon>Camelidae</taxon>
        <taxon>Camelus</taxon>
    </lineage>
</organism>
<evidence type="ECO:0000313" key="3">
    <source>
        <dbReference type="Proteomes" id="UP000299084"/>
    </source>
</evidence>
<name>A0A5N4C9A6_CAMDR</name>
<accession>A0A5N4C9A6</accession>
<evidence type="ECO:0000313" key="2">
    <source>
        <dbReference type="EMBL" id="KAB1255509.1"/>
    </source>
</evidence>
<comment type="caution">
    <text evidence="2">The sequence shown here is derived from an EMBL/GenBank/DDBJ whole genome shotgun (WGS) entry which is preliminary data.</text>
</comment>
<keyword evidence="3" id="KW-1185">Reference proteome</keyword>
<feature type="compositionally biased region" description="Polar residues" evidence="1">
    <location>
        <begin position="106"/>
        <end position="118"/>
    </location>
</feature>
<dbReference type="Proteomes" id="UP000299084">
    <property type="component" value="Unassembled WGS sequence"/>
</dbReference>
<evidence type="ECO:0000256" key="1">
    <source>
        <dbReference type="SAM" id="MobiDB-lite"/>
    </source>
</evidence>